<sequence>MDIPRMGVPEKLAERMSMAEQHEYLRARFSRRNMIRGGAVTLGAVAGGAFVPGATARAAVPAQRAAASAEKVDGALVAPSAATSPTAPTRARR</sequence>
<evidence type="ECO:0000313" key="2">
    <source>
        <dbReference type="EMBL" id="BBJ53388.1"/>
    </source>
</evidence>
<dbReference type="AlphaFoldDB" id="A0A499VMA7"/>
<organism evidence="2">
    <name type="scientific">Streptomyces avermitilis</name>
    <dbReference type="NCBI Taxonomy" id="33903"/>
    <lineage>
        <taxon>Bacteria</taxon>
        <taxon>Bacillati</taxon>
        <taxon>Actinomycetota</taxon>
        <taxon>Actinomycetes</taxon>
        <taxon>Kitasatosporales</taxon>
        <taxon>Streptomycetaceae</taxon>
        <taxon>Streptomyces</taxon>
    </lineage>
</organism>
<proteinExistence type="predicted"/>
<dbReference type="EMBL" id="AP019621">
    <property type="protein sequence ID" value="BBJ53388.1"/>
    <property type="molecule type" value="Genomic_DNA"/>
</dbReference>
<reference evidence="2" key="1">
    <citation type="submission" date="2019-04" db="EMBL/GenBank/DDBJ databases">
        <title>Draft genome sequences of Streptomyces avermitilis MC3.</title>
        <authorList>
            <person name="Komaki H."/>
            <person name="Tamura T."/>
            <person name="Hosoyama A."/>
        </authorList>
    </citation>
    <scope>NUCLEOTIDE SEQUENCE</scope>
    <source>
        <strain evidence="2">MC3</strain>
    </source>
</reference>
<accession>A0A499VMA7</accession>
<feature type="region of interest" description="Disordered" evidence="1">
    <location>
        <begin position="71"/>
        <end position="93"/>
    </location>
</feature>
<feature type="compositionally biased region" description="Low complexity" evidence="1">
    <location>
        <begin position="78"/>
        <end position="93"/>
    </location>
</feature>
<evidence type="ECO:0000256" key="1">
    <source>
        <dbReference type="SAM" id="MobiDB-lite"/>
    </source>
</evidence>
<protein>
    <recommendedName>
        <fullName evidence="3">Secreted protein</fullName>
    </recommendedName>
</protein>
<evidence type="ECO:0008006" key="3">
    <source>
        <dbReference type="Google" id="ProtNLM"/>
    </source>
</evidence>
<dbReference type="InterPro" id="IPR006311">
    <property type="entry name" value="TAT_signal"/>
</dbReference>
<dbReference type="PROSITE" id="PS51318">
    <property type="entry name" value="TAT"/>
    <property type="match status" value="1"/>
</dbReference>
<name>A0A499VMA7_STRAX</name>
<gene>
    <name evidence="2" type="ORF">SAVMC3_60170</name>
</gene>